<sequence>MIPLVFLSNNIFRELFRMSEEEFGLPSNGPITLPYDSVFMEYIIPLIQRGMAKDIEKALLFSIATSRCSLSSSHQGQMGHQLLLCGY</sequence>
<dbReference type="Proteomes" id="UP000288805">
    <property type="component" value="Unassembled WGS sequence"/>
</dbReference>
<dbReference type="AlphaFoldDB" id="A0A438EKP7"/>
<dbReference type="PANTHER" id="PTHR31175">
    <property type="entry name" value="AUXIN-RESPONSIVE FAMILY PROTEIN"/>
    <property type="match status" value="1"/>
</dbReference>
<evidence type="ECO:0000313" key="2">
    <source>
        <dbReference type="EMBL" id="RVW48280.1"/>
    </source>
</evidence>
<accession>A0A438EKP7</accession>
<proteinExistence type="inferred from homology"/>
<dbReference type="InterPro" id="IPR003676">
    <property type="entry name" value="SAUR_fam"/>
</dbReference>
<organism evidence="2 3">
    <name type="scientific">Vitis vinifera</name>
    <name type="common">Grape</name>
    <dbReference type="NCBI Taxonomy" id="29760"/>
    <lineage>
        <taxon>Eukaryota</taxon>
        <taxon>Viridiplantae</taxon>
        <taxon>Streptophyta</taxon>
        <taxon>Embryophyta</taxon>
        <taxon>Tracheophyta</taxon>
        <taxon>Spermatophyta</taxon>
        <taxon>Magnoliopsida</taxon>
        <taxon>eudicotyledons</taxon>
        <taxon>Gunneridae</taxon>
        <taxon>Pentapetalae</taxon>
        <taxon>rosids</taxon>
        <taxon>Vitales</taxon>
        <taxon>Vitaceae</taxon>
        <taxon>Viteae</taxon>
        <taxon>Vitis</taxon>
    </lineage>
</organism>
<evidence type="ECO:0000313" key="3">
    <source>
        <dbReference type="Proteomes" id="UP000288805"/>
    </source>
</evidence>
<dbReference type="PANTHER" id="PTHR31175:SF82">
    <property type="entry name" value="AUXIN-RESPONSIVE PROTEIN SAUR65"/>
    <property type="match status" value="1"/>
</dbReference>
<reference evidence="2 3" key="1">
    <citation type="journal article" date="2018" name="PLoS Genet.">
        <title>Population sequencing reveals clonal diversity and ancestral inbreeding in the grapevine cultivar Chardonnay.</title>
        <authorList>
            <person name="Roach M.J."/>
            <person name="Johnson D.L."/>
            <person name="Bohlmann J."/>
            <person name="van Vuuren H.J."/>
            <person name="Jones S.J."/>
            <person name="Pretorius I.S."/>
            <person name="Schmidt S.A."/>
            <person name="Borneman A.R."/>
        </authorList>
    </citation>
    <scope>NUCLEOTIDE SEQUENCE [LARGE SCALE GENOMIC DNA]</scope>
    <source>
        <strain evidence="3">cv. Chardonnay</strain>
        <tissue evidence="2">Leaf</tissue>
    </source>
</reference>
<comment type="similarity">
    <text evidence="1">Belongs to the ARG7 family.</text>
</comment>
<gene>
    <name evidence="2" type="primary">SAUR67_0</name>
    <name evidence="2" type="ORF">CK203_069475</name>
</gene>
<protein>
    <submittedName>
        <fullName evidence="2">Auxin-responsive protein SAUR67</fullName>
    </submittedName>
</protein>
<dbReference type="GO" id="GO:0009733">
    <property type="term" value="P:response to auxin"/>
    <property type="evidence" value="ECO:0007669"/>
    <property type="project" value="InterPro"/>
</dbReference>
<name>A0A438EKP7_VITVI</name>
<dbReference type="EMBL" id="QGNW01001255">
    <property type="protein sequence ID" value="RVW48280.1"/>
    <property type="molecule type" value="Genomic_DNA"/>
</dbReference>
<evidence type="ECO:0000256" key="1">
    <source>
        <dbReference type="ARBA" id="ARBA00006974"/>
    </source>
</evidence>
<comment type="caution">
    <text evidence="2">The sequence shown here is derived from an EMBL/GenBank/DDBJ whole genome shotgun (WGS) entry which is preliminary data.</text>
</comment>
<dbReference type="Pfam" id="PF02519">
    <property type="entry name" value="Auxin_inducible"/>
    <property type="match status" value="1"/>
</dbReference>